<proteinExistence type="predicted"/>
<evidence type="ECO:0000313" key="1">
    <source>
        <dbReference type="EMBL" id="MFD0851899.1"/>
    </source>
</evidence>
<evidence type="ECO:0008006" key="3">
    <source>
        <dbReference type="Google" id="ProtNLM"/>
    </source>
</evidence>
<feature type="non-terminal residue" evidence="1">
    <location>
        <position position="1"/>
    </location>
</feature>
<keyword evidence="2" id="KW-1185">Reference proteome</keyword>
<gene>
    <name evidence="1" type="ORF">ACFQ07_06685</name>
</gene>
<dbReference type="EMBL" id="JBHTIR010000880">
    <property type="protein sequence ID" value="MFD0851899.1"/>
    <property type="molecule type" value="Genomic_DNA"/>
</dbReference>
<name>A0ABW3CE02_9ACTN</name>
<accession>A0ABW3CE02</accession>
<comment type="caution">
    <text evidence="1">The sequence shown here is derived from an EMBL/GenBank/DDBJ whole genome shotgun (WGS) entry which is preliminary data.</text>
</comment>
<dbReference type="Proteomes" id="UP001597083">
    <property type="component" value="Unassembled WGS sequence"/>
</dbReference>
<organism evidence="1 2">
    <name type="scientific">Actinomadura adrarensis</name>
    <dbReference type="NCBI Taxonomy" id="1819600"/>
    <lineage>
        <taxon>Bacteria</taxon>
        <taxon>Bacillati</taxon>
        <taxon>Actinomycetota</taxon>
        <taxon>Actinomycetes</taxon>
        <taxon>Streptosporangiales</taxon>
        <taxon>Thermomonosporaceae</taxon>
        <taxon>Actinomadura</taxon>
    </lineage>
</organism>
<sequence>ARLTDGSTDPAVFTRLLTGSEHREVRAAAAVALRNHGTRTDMIEKAMADELAAAHSALDRPLSVIGLTRPAFLRPA</sequence>
<protein>
    <recommendedName>
        <fullName evidence="3">HEAT repeat domain-containing protein</fullName>
    </recommendedName>
</protein>
<evidence type="ECO:0000313" key="2">
    <source>
        <dbReference type="Proteomes" id="UP001597083"/>
    </source>
</evidence>
<reference evidence="2" key="1">
    <citation type="journal article" date="2019" name="Int. J. Syst. Evol. Microbiol.">
        <title>The Global Catalogue of Microorganisms (GCM) 10K type strain sequencing project: providing services to taxonomists for standard genome sequencing and annotation.</title>
        <authorList>
            <consortium name="The Broad Institute Genomics Platform"/>
            <consortium name="The Broad Institute Genome Sequencing Center for Infectious Disease"/>
            <person name="Wu L."/>
            <person name="Ma J."/>
        </authorList>
    </citation>
    <scope>NUCLEOTIDE SEQUENCE [LARGE SCALE GENOMIC DNA]</scope>
    <source>
        <strain evidence="2">JCM 31696</strain>
    </source>
</reference>